<name>A0A2R7Y1D5_9ARCH</name>
<dbReference type="InterPro" id="IPR036388">
    <property type="entry name" value="WH-like_DNA-bd_sf"/>
</dbReference>
<accession>A0A2R7Y1D5</accession>
<proteinExistence type="predicted"/>
<evidence type="ECO:0000256" key="3">
    <source>
        <dbReference type="ARBA" id="ARBA00023163"/>
    </source>
</evidence>
<dbReference type="EMBL" id="NDWU01000020">
    <property type="protein sequence ID" value="PUA31298.1"/>
    <property type="molecule type" value="Genomic_DNA"/>
</dbReference>
<dbReference type="NCBIfam" id="NF033788">
    <property type="entry name" value="HTH_metalloreg"/>
    <property type="match status" value="1"/>
</dbReference>
<evidence type="ECO:0000313" key="5">
    <source>
        <dbReference type="EMBL" id="PUA31298.1"/>
    </source>
</evidence>
<gene>
    <name evidence="5" type="ORF">B9J98_06795</name>
</gene>
<sequence>MIMICMKNLDGFRAKIFRALSDPIRLKILECLRSGEKCVCDIVLRVRIAQPMVSRHLAILKGCGLVTYRREGNKRIYSVTNPAVFRLIDMVNKSLADSLTKRIIKQMV</sequence>
<evidence type="ECO:0000256" key="1">
    <source>
        <dbReference type="ARBA" id="ARBA00023015"/>
    </source>
</evidence>
<keyword evidence="3" id="KW-0804">Transcription</keyword>
<dbReference type="InterPro" id="IPR001845">
    <property type="entry name" value="HTH_ArsR_DNA-bd_dom"/>
</dbReference>
<dbReference type="InterPro" id="IPR036390">
    <property type="entry name" value="WH_DNA-bd_sf"/>
</dbReference>
<evidence type="ECO:0000256" key="2">
    <source>
        <dbReference type="ARBA" id="ARBA00023125"/>
    </source>
</evidence>
<keyword evidence="1" id="KW-0805">Transcription regulation</keyword>
<protein>
    <recommendedName>
        <fullName evidence="4">HTH arsR-type domain-containing protein</fullName>
    </recommendedName>
</protein>
<evidence type="ECO:0000259" key="4">
    <source>
        <dbReference type="PROSITE" id="PS50987"/>
    </source>
</evidence>
<dbReference type="InterPro" id="IPR011991">
    <property type="entry name" value="ArsR-like_HTH"/>
</dbReference>
<keyword evidence="2" id="KW-0238">DNA-binding</keyword>
<dbReference type="Pfam" id="PF01022">
    <property type="entry name" value="HTH_5"/>
    <property type="match status" value="1"/>
</dbReference>
<dbReference type="PRINTS" id="PR00778">
    <property type="entry name" value="HTHARSR"/>
</dbReference>
<dbReference type="AlphaFoldDB" id="A0A2R7Y1D5"/>
<dbReference type="InterPro" id="IPR051011">
    <property type="entry name" value="Metal_resp_trans_reg"/>
</dbReference>
<dbReference type="CDD" id="cd00090">
    <property type="entry name" value="HTH_ARSR"/>
    <property type="match status" value="1"/>
</dbReference>
<dbReference type="SMART" id="SM00418">
    <property type="entry name" value="HTH_ARSR"/>
    <property type="match status" value="1"/>
</dbReference>
<dbReference type="Gene3D" id="1.10.10.10">
    <property type="entry name" value="Winged helix-like DNA-binding domain superfamily/Winged helix DNA-binding domain"/>
    <property type="match status" value="1"/>
</dbReference>
<dbReference type="PROSITE" id="PS50987">
    <property type="entry name" value="HTH_ARSR_2"/>
    <property type="match status" value="1"/>
</dbReference>
<dbReference type="GO" id="GO:0003700">
    <property type="term" value="F:DNA-binding transcription factor activity"/>
    <property type="evidence" value="ECO:0007669"/>
    <property type="project" value="InterPro"/>
</dbReference>
<evidence type="ECO:0000313" key="6">
    <source>
        <dbReference type="Proteomes" id="UP000244066"/>
    </source>
</evidence>
<feature type="domain" description="HTH arsR-type" evidence="4">
    <location>
        <begin position="6"/>
        <end position="99"/>
    </location>
</feature>
<dbReference type="PANTHER" id="PTHR43132:SF2">
    <property type="entry name" value="ARSENICAL RESISTANCE OPERON REPRESSOR ARSR-RELATED"/>
    <property type="match status" value="1"/>
</dbReference>
<dbReference type="SUPFAM" id="SSF46785">
    <property type="entry name" value="Winged helix' DNA-binding domain"/>
    <property type="match status" value="1"/>
</dbReference>
<comment type="caution">
    <text evidence="5">The sequence shown here is derived from an EMBL/GenBank/DDBJ whole genome shotgun (WGS) entry which is preliminary data.</text>
</comment>
<dbReference type="PANTHER" id="PTHR43132">
    <property type="entry name" value="ARSENICAL RESISTANCE OPERON REPRESSOR ARSR-RELATED"/>
    <property type="match status" value="1"/>
</dbReference>
<organism evidence="5 6">
    <name type="scientific">Candidatus Terraquivivens tikiterensis</name>
    <dbReference type="NCBI Taxonomy" id="1980982"/>
    <lineage>
        <taxon>Archaea</taxon>
        <taxon>Nitrososphaerota</taxon>
        <taxon>Candidatus Wolframiiraptoraceae</taxon>
        <taxon>Candidatus Terraquivivens</taxon>
    </lineage>
</organism>
<reference evidence="5 6" key="1">
    <citation type="submission" date="2017-04" db="EMBL/GenBank/DDBJ databases">
        <title>Draft Aigarchaeota genome from a New Zealand hot spring.</title>
        <authorList>
            <person name="Reysenbach A.-L."/>
            <person name="Donaho J.A."/>
            <person name="Gerhart J."/>
            <person name="Kelley J.F."/>
            <person name="Kouba K."/>
            <person name="Podar M."/>
            <person name="Stott M."/>
        </authorList>
    </citation>
    <scope>NUCLEOTIDE SEQUENCE [LARGE SCALE GENOMIC DNA]</scope>
    <source>
        <strain evidence="5">NZ13_MG1</strain>
    </source>
</reference>
<dbReference type="GO" id="GO:0003677">
    <property type="term" value="F:DNA binding"/>
    <property type="evidence" value="ECO:0007669"/>
    <property type="project" value="UniProtKB-KW"/>
</dbReference>
<dbReference type="Proteomes" id="UP000244066">
    <property type="component" value="Unassembled WGS sequence"/>
</dbReference>